<dbReference type="SUPFAM" id="SSF52980">
    <property type="entry name" value="Restriction endonuclease-like"/>
    <property type="match status" value="1"/>
</dbReference>
<evidence type="ECO:0000256" key="1">
    <source>
        <dbReference type="ARBA" id="ARBA00006738"/>
    </source>
</evidence>
<dbReference type="InterPro" id="IPR003509">
    <property type="entry name" value="UPF0102_YraN-like"/>
</dbReference>
<evidence type="ECO:0000256" key="2">
    <source>
        <dbReference type="HAMAP-Rule" id="MF_00048"/>
    </source>
</evidence>
<dbReference type="HAMAP" id="MF_00048">
    <property type="entry name" value="UPF0102"/>
    <property type="match status" value="1"/>
</dbReference>
<feature type="compositionally biased region" description="Basic and acidic residues" evidence="3">
    <location>
        <begin position="1"/>
        <end position="11"/>
    </location>
</feature>
<comment type="similarity">
    <text evidence="1 2">Belongs to the UPF0102 family.</text>
</comment>
<dbReference type="GO" id="GO:0003676">
    <property type="term" value="F:nucleic acid binding"/>
    <property type="evidence" value="ECO:0007669"/>
    <property type="project" value="InterPro"/>
</dbReference>
<name>A0A8J8BAC9_9ACTN</name>
<comment type="caution">
    <text evidence="4">The sequence shown here is derived from an EMBL/GenBank/DDBJ whole genome shotgun (WGS) entry which is preliminary data.</text>
</comment>
<gene>
    <name evidence="4" type="ORF">KGA66_07225</name>
</gene>
<feature type="compositionally biased region" description="Gly residues" evidence="3">
    <location>
        <begin position="12"/>
        <end position="24"/>
    </location>
</feature>
<dbReference type="InterPro" id="IPR011335">
    <property type="entry name" value="Restrct_endonuc-II-like"/>
</dbReference>
<dbReference type="PANTHER" id="PTHR34039:SF1">
    <property type="entry name" value="UPF0102 PROTEIN YRAN"/>
    <property type="match status" value="1"/>
</dbReference>
<organism evidence="4 5">
    <name type="scientific">Actinocrinis puniceicyclus</name>
    <dbReference type="NCBI Taxonomy" id="977794"/>
    <lineage>
        <taxon>Bacteria</taxon>
        <taxon>Bacillati</taxon>
        <taxon>Actinomycetota</taxon>
        <taxon>Actinomycetes</taxon>
        <taxon>Catenulisporales</taxon>
        <taxon>Actinospicaceae</taxon>
        <taxon>Actinocrinis</taxon>
    </lineage>
</organism>
<dbReference type="Gene3D" id="3.40.1350.10">
    <property type="match status" value="1"/>
</dbReference>
<dbReference type="PANTHER" id="PTHR34039">
    <property type="entry name" value="UPF0102 PROTEIN YRAN"/>
    <property type="match status" value="1"/>
</dbReference>
<dbReference type="InterPro" id="IPR011856">
    <property type="entry name" value="tRNA_endonuc-like_dom_sf"/>
</dbReference>
<sequence>MRTDVVSEGRPRAGGTGGGRRGAGGRGTGLWGHWLGRYGEEAAAQYLLGAGYQLLDRNWVCRDPDLRGELDLIARYRRTVVACEVKTRSGDLLAHPVQAVTREKAARLRLLAARWLREHQRGGPPPLQRATVLRIDVIAIRTAARPPYQLRSLDHLVGVA</sequence>
<evidence type="ECO:0000313" key="5">
    <source>
        <dbReference type="Proteomes" id="UP000677913"/>
    </source>
</evidence>
<dbReference type="AlphaFoldDB" id="A0A8J8BAC9"/>
<dbReference type="Pfam" id="PF02021">
    <property type="entry name" value="UPF0102"/>
    <property type="match status" value="1"/>
</dbReference>
<evidence type="ECO:0000313" key="4">
    <source>
        <dbReference type="EMBL" id="MBS2962827.1"/>
    </source>
</evidence>
<protein>
    <recommendedName>
        <fullName evidence="2">UPF0102 protein KGA66_07225</fullName>
    </recommendedName>
</protein>
<dbReference type="Proteomes" id="UP000677913">
    <property type="component" value="Unassembled WGS sequence"/>
</dbReference>
<keyword evidence="5" id="KW-1185">Reference proteome</keyword>
<dbReference type="RefSeq" id="WP_211465923.1">
    <property type="nucleotide sequence ID" value="NZ_JAGSXH010000016.1"/>
</dbReference>
<dbReference type="NCBIfam" id="NF009154">
    <property type="entry name" value="PRK12497.3-3"/>
    <property type="match status" value="1"/>
</dbReference>
<proteinExistence type="inferred from homology"/>
<dbReference type="EMBL" id="JAGSXH010000016">
    <property type="protein sequence ID" value="MBS2962827.1"/>
    <property type="molecule type" value="Genomic_DNA"/>
</dbReference>
<evidence type="ECO:0000256" key="3">
    <source>
        <dbReference type="SAM" id="MobiDB-lite"/>
    </source>
</evidence>
<accession>A0A8J8BAC9</accession>
<reference evidence="4" key="1">
    <citation type="submission" date="2021-04" db="EMBL/GenBank/DDBJ databases">
        <title>Genome based classification of Actinospica acidithermotolerans sp. nov., an actinobacterium isolated from an Indonesian hot spring.</title>
        <authorList>
            <person name="Kusuma A.B."/>
            <person name="Putra K.E."/>
            <person name="Nafisah S."/>
            <person name="Loh J."/>
            <person name="Nouioui I."/>
            <person name="Goodfellow M."/>
        </authorList>
    </citation>
    <scope>NUCLEOTIDE SEQUENCE</scope>
    <source>
        <strain evidence="4">DSM 45618</strain>
    </source>
</reference>
<feature type="region of interest" description="Disordered" evidence="3">
    <location>
        <begin position="1"/>
        <end position="24"/>
    </location>
</feature>